<sequence>MLSPKKKGVIITVNKINYKLHQTSCTATIVESPTASGDIIIPKSIEKGSRTYVIKKIANSSFENAPITSLSFSDDSEINEIGSNCFGLATPSALKKLSIPKSLEVLDEDWCFMTPNLVDINLDRSNKNFLLENNILYNSNKTSILFVSRNQTSLTIQKTIKKISASACQYSKIQEIEYENDSSSLEMFGRSAFFGCRLTKVYYPMSVKIIGDFAFNGNRDLSIIRFEEGSQIERIGVCAFLGCDLMGEIICSSANLSRIGRECFEENDRLVRFISVYAHSIEIGRDAFKGTSPQFELVIGESTKLRGKGIPPNVVRRSSSADSSMLLETPRKENDSLSSPIVQERNISSLELDVDDKDQEIERLRKELKAKDEQIEKLKEENRKLNQKGNSEKDLENENSRLKEKLARMKKLVASLQNELDDV</sequence>
<dbReference type="VEuPathDB" id="TrichDB:TRFO_37512"/>
<evidence type="ECO:0000313" key="3">
    <source>
        <dbReference type="Proteomes" id="UP000179807"/>
    </source>
</evidence>
<evidence type="ECO:0000313" key="2">
    <source>
        <dbReference type="EMBL" id="OHS96320.1"/>
    </source>
</evidence>
<dbReference type="SUPFAM" id="SSF52058">
    <property type="entry name" value="L domain-like"/>
    <property type="match status" value="1"/>
</dbReference>
<organism evidence="2 3">
    <name type="scientific">Tritrichomonas foetus</name>
    <dbReference type="NCBI Taxonomy" id="1144522"/>
    <lineage>
        <taxon>Eukaryota</taxon>
        <taxon>Metamonada</taxon>
        <taxon>Parabasalia</taxon>
        <taxon>Tritrichomonadida</taxon>
        <taxon>Tritrichomonadidae</taxon>
        <taxon>Tritrichomonas</taxon>
    </lineage>
</organism>
<dbReference type="InterPro" id="IPR032675">
    <property type="entry name" value="LRR_dom_sf"/>
</dbReference>
<dbReference type="RefSeq" id="XP_068349457.1">
    <property type="nucleotide sequence ID" value="XM_068511467.1"/>
</dbReference>
<comment type="caution">
    <text evidence="2">The sequence shown here is derived from an EMBL/GenBank/DDBJ whole genome shotgun (WGS) entry which is preliminary data.</text>
</comment>
<gene>
    <name evidence="2" type="ORF">TRFO_37512</name>
</gene>
<keyword evidence="3" id="KW-1185">Reference proteome</keyword>
<name>A0A1J4JAZ2_9EUKA</name>
<dbReference type="AlphaFoldDB" id="A0A1J4JAZ2"/>
<accession>A0A1J4JAZ2</accession>
<dbReference type="Pfam" id="PF13306">
    <property type="entry name" value="LRR_5"/>
    <property type="match status" value="2"/>
</dbReference>
<reference evidence="2" key="1">
    <citation type="submission" date="2016-10" db="EMBL/GenBank/DDBJ databases">
        <authorList>
            <person name="Benchimol M."/>
            <person name="Almeida L.G."/>
            <person name="Vasconcelos A.T."/>
            <person name="Perreira-Neves A."/>
            <person name="Rosa I.A."/>
            <person name="Tasca T."/>
            <person name="Bogo M.R."/>
            <person name="de Souza W."/>
        </authorList>
    </citation>
    <scope>NUCLEOTIDE SEQUENCE [LARGE SCALE GENOMIC DNA]</scope>
    <source>
        <strain evidence="2">K</strain>
    </source>
</reference>
<proteinExistence type="predicted"/>
<dbReference type="EMBL" id="MLAK01001183">
    <property type="protein sequence ID" value="OHS96320.1"/>
    <property type="molecule type" value="Genomic_DNA"/>
</dbReference>
<evidence type="ECO:0000256" key="1">
    <source>
        <dbReference type="SAM" id="MobiDB-lite"/>
    </source>
</evidence>
<dbReference type="Proteomes" id="UP000179807">
    <property type="component" value="Unassembled WGS sequence"/>
</dbReference>
<dbReference type="InterPro" id="IPR026906">
    <property type="entry name" value="LRR_5"/>
</dbReference>
<dbReference type="GeneID" id="94846171"/>
<protein>
    <recommendedName>
        <fullName evidence="4">Surface antigen BspA-like</fullName>
    </recommendedName>
</protein>
<feature type="region of interest" description="Disordered" evidence="1">
    <location>
        <begin position="309"/>
        <end position="340"/>
    </location>
</feature>
<evidence type="ECO:0008006" key="4">
    <source>
        <dbReference type="Google" id="ProtNLM"/>
    </source>
</evidence>
<feature type="region of interest" description="Disordered" evidence="1">
    <location>
        <begin position="372"/>
        <end position="401"/>
    </location>
</feature>
<dbReference type="Gene3D" id="3.80.10.10">
    <property type="entry name" value="Ribonuclease Inhibitor"/>
    <property type="match status" value="1"/>
</dbReference>